<proteinExistence type="predicted"/>
<comment type="caution">
    <text evidence="2">The sequence shown here is derived from an EMBL/GenBank/DDBJ whole genome shotgun (WGS) entry which is preliminary data.</text>
</comment>
<gene>
    <name evidence="2" type="ORF">COA07_07980</name>
</gene>
<dbReference type="Proteomes" id="UP000218323">
    <property type="component" value="Unassembled WGS sequence"/>
</dbReference>
<feature type="region of interest" description="Disordered" evidence="1">
    <location>
        <begin position="1"/>
        <end position="43"/>
    </location>
</feature>
<accession>A0A2A4I9I7</accession>
<protein>
    <submittedName>
        <fullName evidence="2">Uncharacterized protein</fullName>
    </submittedName>
</protein>
<dbReference type="EMBL" id="NWVC01000003">
    <property type="protein sequence ID" value="PCG14470.1"/>
    <property type="molecule type" value="Genomic_DNA"/>
</dbReference>
<evidence type="ECO:0000313" key="2">
    <source>
        <dbReference type="EMBL" id="PCG14470.1"/>
    </source>
</evidence>
<sequence length="399" mass="41328">MTPMEGITAPARRAPQPPSDLAPDPAPAPTALLPDPTPSRRADGWSAANQRLFLAAIAEGHGVDAACTQVGLSATSAYAFRRSAKGAGFALGWRAATLVARDVVADTLMVRALHGQVDTYTRADGVTVTRHRHDNRLAMTLLARLDRQVESAPDADVRAARLVAQEFDAFLDLVDGGGGPAQAGLFLARRHAGLGDLLDAAADDRAAAHDLAPLFALAAADRLARTGHATAQEVPVADLDPAQRASWTAEQWARAEAAGLLRLAPPPHDAPPPANDAPASQHSQHSPAPSPPESAPVWWCDVADAWRTSFPPPPGFMGEEEGEPTHLDYERALTAQEAAAMGPGPDHRDAPAMAALAAARDAWFALAAPGARPGSGSLPGSLWEPGPPPAPAALPGDGG</sequence>
<feature type="compositionally biased region" description="Low complexity" evidence="1">
    <location>
        <begin position="370"/>
        <end position="384"/>
    </location>
</feature>
<feature type="compositionally biased region" description="Pro residues" evidence="1">
    <location>
        <begin position="15"/>
        <end position="28"/>
    </location>
</feature>
<organism evidence="2 3">
    <name type="scientific">Sphingomonas adhaesiva</name>
    <dbReference type="NCBI Taxonomy" id="28212"/>
    <lineage>
        <taxon>Bacteria</taxon>
        <taxon>Pseudomonadati</taxon>
        <taxon>Pseudomonadota</taxon>
        <taxon>Alphaproteobacteria</taxon>
        <taxon>Sphingomonadales</taxon>
        <taxon>Sphingomonadaceae</taxon>
        <taxon>Sphingomonas</taxon>
    </lineage>
</organism>
<feature type="compositionally biased region" description="Pro residues" evidence="1">
    <location>
        <begin position="264"/>
        <end position="275"/>
    </location>
</feature>
<feature type="compositionally biased region" description="Low complexity" evidence="1">
    <location>
        <begin position="276"/>
        <end position="287"/>
    </location>
</feature>
<reference evidence="2 3" key="1">
    <citation type="submission" date="2017-09" db="EMBL/GenBank/DDBJ databases">
        <title>Sphingomonas adhaesiva DSM 7418, whole genome shotgun sequence.</title>
        <authorList>
            <person name="Feng G."/>
            <person name="Zhu H."/>
        </authorList>
    </citation>
    <scope>NUCLEOTIDE SEQUENCE [LARGE SCALE GENOMIC DNA]</scope>
    <source>
        <strain evidence="2 3">DSM 7418</strain>
    </source>
</reference>
<keyword evidence="3" id="KW-1185">Reference proteome</keyword>
<evidence type="ECO:0000313" key="3">
    <source>
        <dbReference type="Proteomes" id="UP000218323"/>
    </source>
</evidence>
<dbReference type="AlphaFoldDB" id="A0A2A4I9I7"/>
<feature type="region of interest" description="Disordered" evidence="1">
    <location>
        <begin position="370"/>
        <end position="399"/>
    </location>
</feature>
<name>A0A2A4I9I7_9SPHN</name>
<feature type="region of interest" description="Disordered" evidence="1">
    <location>
        <begin position="263"/>
        <end position="296"/>
    </location>
</feature>
<evidence type="ECO:0000256" key="1">
    <source>
        <dbReference type="SAM" id="MobiDB-lite"/>
    </source>
</evidence>